<evidence type="ECO:0000256" key="1">
    <source>
        <dbReference type="SAM" id="MobiDB-lite"/>
    </source>
</evidence>
<dbReference type="Proteomes" id="UP001596099">
    <property type="component" value="Unassembled WGS sequence"/>
</dbReference>
<dbReference type="AlphaFoldDB" id="A0ABD5RL99"/>
<gene>
    <name evidence="3" type="ORF">ACFPYI_07205</name>
</gene>
<sequence>MHRKYVSFVALLVLVSACAPTALAAQQQVTLTVTVVDQSGDSVGGANLTASWDGGAVTETTRANGQALIDVPEGASVAIDVEDDEYVRNVPKMVASAEGGAVTVDVAKEGSATVRVESAEGEALSDARVAISRDGTTVAHGTTNDKGGFYAETLERGDYDLKVVKSGYYSVERSLSVSSSYSFQTVSVEKGAVTARFRVVDDHFDEARTLAGATVKVGSLGQFNTSEDGTFSIGVPVNAEFEVGISKGGYGTTTQTVRIGESDDTMTLTVNRTPALTVSPTNTQVVVGQTVLVDVTDEYGDVVADATLRADGETVGTTNDQGSVRFSIDGAGEHDVTAVKAGVSSEAVVVEGVSSQQAAEGTPTTTEPTTADETVTSTTTEPTASDGVITTADSSGGSGPGFTGLLALLALVTTLGFLARRR</sequence>
<evidence type="ECO:0000256" key="2">
    <source>
        <dbReference type="SAM" id="Phobius"/>
    </source>
</evidence>
<feature type="region of interest" description="Disordered" evidence="1">
    <location>
        <begin position="352"/>
        <end position="396"/>
    </location>
</feature>
<keyword evidence="2" id="KW-0812">Transmembrane</keyword>
<dbReference type="InterPro" id="IPR008964">
    <property type="entry name" value="Invasin/intimin_cell_adhesion"/>
</dbReference>
<name>A0ABD5RL99_9EURY</name>
<keyword evidence="2" id="KW-0472">Membrane</keyword>
<dbReference type="EMBL" id="JBHSQH010000001">
    <property type="protein sequence ID" value="MFC5971117.1"/>
    <property type="molecule type" value="Genomic_DNA"/>
</dbReference>
<evidence type="ECO:0000313" key="3">
    <source>
        <dbReference type="EMBL" id="MFC5971117.1"/>
    </source>
</evidence>
<dbReference type="PROSITE" id="PS51257">
    <property type="entry name" value="PROKAR_LIPOPROTEIN"/>
    <property type="match status" value="1"/>
</dbReference>
<feature type="transmembrane region" description="Helical" evidence="2">
    <location>
        <begin position="401"/>
        <end position="419"/>
    </location>
</feature>
<keyword evidence="4" id="KW-1185">Reference proteome</keyword>
<keyword evidence="2" id="KW-1133">Transmembrane helix</keyword>
<protein>
    <submittedName>
        <fullName evidence="3">Carboxypeptidase-like regulatory domain-containing protein</fullName>
    </submittedName>
</protein>
<feature type="compositionally biased region" description="Low complexity" evidence="1">
    <location>
        <begin position="352"/>
        <end position="384"/>
    </location>
</feature>
<organism evidence="3 4">
    <name type="scientific">Halomarina salina</name>
    <dbReference type="NCBI Taxonomy" id="1872699"/>
    <lineage>
        <taxon>Archaea</taxon>
        <taxon>Methanobacteriati</taxon>
        <taxon>Methanobacteriota</taxon>
        <taxon>Stenosarchaea group</taxon>
        <taxon>Halobacteria</taxon>
        <taxon>Halobacteriales</taxon>
        <taxon>Natronomonadaceae</taxon>
        <taxon>Halomarina</taxon>
    </lineage>
</organism>
<dbReference type="Gene3D" id="2.60.40.1120">
    <property type="entry name" value="Carboxypeptidase-like, regulatory domain"/>
    <property type="match status" value="1"/>
</dbReference>
<accession>A0ABD5RL99</accession>
<reference evidence="3 4" key="1">
    <citation type="journal article" date="2019" name="Int. J. Syst. Evol. Microbiol.">
        <title>The Global Catalogue of Microorganisms (GCM) 10K type strain sequencing project: providing services to taxonomists for standard genome sequencing and annotation.</title>
        <authorList>
            <consortium name="The Broad Institute Genomics Platform"/>
            <consortium name="The Broad Institute Genome Sequencing Center for Infectious Disease"/>
            <person name="Wu L."/>
            <person name="Ma J."/>
        </authorList>
    </citation>
    <scope>NUCLEOTIDE SEQUENCE [LARGE SCALE GENOMIC DNA]</scope>
    <source>
        <strain evidence="3 4">CGMCC 1.12543</strain>
    </source>
</reference>
<comment type="caution">
    <text evidence="3">The sequence shown here is derived from an EMBL/GenBank/DDBJ whole genome shotgun (WGS) entry which is preliminary data.</text>
</comment>
<dbReference type="SUPFAM" id="SSF49373">
    <property type="entry name" value="Invasin/intimin cell-adhesion fragments"/>
    <property type="match status" value="1"/>
</dbReference>
<dbReference type="SUPFAM" id="SSF49478">
    <property type="entry name" value="Cna protein B-type domain"/>
    <property type="match status" value="1"/>
</dbReference>
<evidence type="ECO:0000313" key="4">
    <source>
        <dbReference type="Proteomes" id="UP001596099"/>
    </source>
</evidence>
<proteinExistence type="predicted"/>
<dbReference type="Pfam" id="PF13620">
    <property type="entry name" value="CarboxypepD_reg"/>
    <property type="match status" value="1"/>
</dbReference>
<dbReference type="RefSeq" id="WP_247414028.1">
    <property type="nucleotide sequence ID" value="NZ_JALLGW010000001.1"/>
</dbReference>